<evidence type="ECO:0000313" key="2">
    <source>
        <dbReference type="Proteomes" id="UP001317001"/>
    </source>
</evidence>
<accession>A0ABY5NUC4</accession>
<reference evidence="1 2" key="1">
    <citation type="submission" date="2022-08" db="EMBL/GenBank/DDBJ databases">
        <title>Myroides zhujiangensis sp. nov., a novel bacterium isolated from sediment in the Pearl River Estuary.</title>
        <authorList>
            <person name="Cui L."/>
        </authorList>
    </citation>
    <scope>NUCLEOTIDE SEQUENCE [LARGE SCALE GENOMIC DNA]</scope>
    <source>
        <strain evidence="1 2">SCSIO 72103</strain>
    </source>
</reference>
<name>A0ABY5NUC4_9FLAO</name>
<dbReference type="EMBL" id="CP102382">
    <property type="protein sequence ID" value="UUV22193.1"/>
    <property type="molecule type" value="Genomic_DNA"/>
</dbReference>
<gene>
    <name evidence="1" type="ORF">NPX36_03930</name>
</gene>
<sequence length="43" mass="5097">MKRFFHLLPFLFVLNSCGLIIVNGFSDDYNNLKEQHKANDCFF</sequence>
<protein>
    <recommendedName>
        <fullName evidence="3">Lipoprotein</fullName>
    </recommendedName>
</protein>
<proteinExistence type="predicted"/>
<evidence type="ECO:0000313" key="1">
    <source>
        <dbReference type="EMBL" id="UUV22193.1"/>
    </source>
</evidence>
<dbReference type="RefSeq" id="WP_257500110.1">
    <property type="nucleotide sequence ID" value="NZ_CP102382.1"/>
</dbReference>
<evidence type="ECO:0008006" key="3">
    <source>
        <dbReference type="Google" id="ProtNLM"/>
    </source>
</evidence>
<dbReference type="Proteomes" id="UP001317001">
    <property type="component" value="Chromosome"/>
</dbReference>
<keyword evidence="2" id="KW-1185">Reference proteome</keyword>
<organism evidence="1 2">
    <name type="scientific">Paenimyroides aestuarii</name>
    <dbReference type="NCBI Taxonomy" id="2968490"/>
    <lineage>
        <taxon>Bacteria</taxon>
        <taxon>Pseudomonadati</taxon>
        <taxon>Bacteroidota</taxon>
        <taxon>Flavobacteriia</taxon>
        <taxon>Flavobacteriales</taxon>
        <taxon>Flavobacteriaceae</taxon>
        <taxon>Paenimyroides</taxon>
    </lineage>
</organism>